<accession>A0A6A7AIM2</accession>
<organism evidence="2 3">
    <name type="scientific">Ophiobolus disseminans</name>
    <dbReference type="NCBI Taxonomy" id="1469910"/>
    <lineage>
        <taxon>Eukaryota</taxon>
        <taxon>Fungi</taxon>
        <taxon>Dikarya</taxon>
        <taxon>Ascomycota</taxon>
        <taxon>Pezizomycotina</taxon>
        <taxon>Dothideomycetes</taxon>
        <taxon>Pleosporomycetidae</taxon>
        <taxon>Pleosporales</taxon>
        <taxon>Pleosporineae</taxon>
        <taxon>Phaeosphaeriaceae</taxon>
        <taxon>Ophiobolus</taxon>
    </lineage>
</organism>
<evidence type="ECO:0000313" key="3">
    <source>
        <dbReference type="Proteomes" id="UP000799424"/>
    </source>
</evidence>
<dbReference type="AlphaFoldDB" id="A0A6A7AIM2"/>
<dbReference type="Proteomes" id="UP000799424">
    <property type="component" value="Unassembled WGS sequence"/>
</dbReference>
<keyword evidence="3" id="KW-1185">Reference proteome</keyword>
<dbReference type="PANTHER" id="PTHR33112">
    <property type="entry name" value="DOMAIN PROTEIN, PUTATIVE-RELATED"/>
    <property type="match status" value="1"/>
</dbReference>
<evidence type="ECO:0000313" key="2">
    <source>
        <dbReference type="EMBL" id="KAF2832794.1"/>
    </source>
</evidence>
<dbReference type="InterPro" id="IPR010730">
    <property type="entry name" value="HET"/>
</dbReference>
<name>A0A6A7AIM2_9PLEO</name>
<proteinExistence type="predicted"/>
<dbReference type="OrthoDB" id="5347061at2759"/>
<protein>
    <submittedName>
        <fullName evidence="2">HET-domain-containing protein</fullName>
    </submittedName>
</protein>
<feature type="domain" description="Heterokaryon incompatibility" evidence="1">
    <location>
        <begin position="201"/>
        <end position="351"/>
    </location>
</feature>
<sequence length="752" mass="84908">MDLCVFCLELTCWLSNPDRGNTTYGWEHTNMLKEPDTTCRFCEGLMGQLQYHLPEDHQVLTKSPQRLSILRWLDYRISEKEHSPFNLATIDLIEQGKQEYHYPPVGAWPPPFISKRVHYVLWADRPSPACETFSNQAPTLYAGTESIRTLTQSWLNECESSHRSCTSTSTVPLPTRVLQLSNDTGDLSVKLIESNGIKGRYCALSYCWGPADKQPLRTTSSNFQQHLVNIPLQNLPQTFRDAAMLAHDIGIEHLWIDSLCILQDSLKDWEVESMAMCDVYRNATLVLAAAGSQDSTQGLFASDRPPVVVSELPFTKDNIVQGTFNVALVACWGDAYPWEGPLYERAWALQERYLARRLVTFMPGYTSWQCDDMGVDELGQKGEITIQDERLSWYYLLERYSSKQLTYKSDRLCALQGIAEHARHIRRDYYYHEYGVWKRTLPEDLLWKQRTAASATGSLDKPTWSWACTDGPKQWCMRYHAAETLRLFEKLEISSNGSILATGTVTVSPLALQPNADVLLKPLSDADSFDFEGVILLDDNFSSCVITSSIEDARPMGIAALDSMESVPLARCFIILSAKRGFCTGVLTNDTDFPRTSNEQQEQYDAEHRLHTHGDGVPEDIVLQQTNIGSYEGTNNQTNTEKAEGVQEANQPVVKTESVTEAHGSVTFAVHEEDGPCPDSGLTEMMNSNDISQKDKKLLKQMRKLMQTTSFMCWCLLLEPVSEGKYKRVGIAILYPHAVKELGATLEEFEIV</sequence>
<dbReference type="Pfam" id="PF06985">
    <property type="entry name" value="HET"/>
    <property type="match status" value="1"/>
</dbReference>
<evidence type="ECO:0000259" key="1">
    <source>
        <dbReference type="Pfam" id="PF06985"/>
    </source>
</evidence>
<gene>
    <name evidence="2" type="ORF">CC86DRAFT_364823</name>
</gene>
<dbReference type="EMBL" id="MU006216">
    <property type="protein sequence ID" value="KAF2832794.1"/>
    <property type="molecule type" value="Genomic_DNA"/>
</dbReference>
<reference evidence="2" key="1">
    <citation type="journal article" date="2020" name="Stud. Mycol.">
        <title>101 Dothideomycetes genomes: a test case for predicting lifestyles and emergence of pathogens.</title>
        <authorList>
            <person name="Haridas S."/>
            <person name="Albert R."/>
            <person name="Binder M."/>
            <person name="Bloem J."/>
            <person name="Labutti K."/>
            <person name="Salamov A."/>
            <person name="Andreopoulos B."/>
            <person name="Baker S."/>
            <person name="Barry K."/>
            <person name="Bills G."/>
            <person name="Bluhm B."/>
            <person name="Cannon C."/>
            <person name="Castanera R."/>
            <person name="Culley D."/>
            <person name="Daum C."/>
            <person name="Ezra D."/>
            <person name="Gonzalez J."/>
            <person name="Henrissat B."/>
            <person name="Kuo A."/>
            <person name="Liang C."/>
            <person name="Lipzen A."/>
            <person name="Lutzoni F."/>
            <person name="Magnuson J."/>
            <person name="Mondo S."/>
            <person name="Nolan M."/>
            <person name="Ohm R."/>
            <person name="Pangilinan J."/>
            <person name="Park H.-J."/>
            <person name="Ramirez L."/>
            <person name="Alfaro M."/>
            <person name="Sun H."/>
            <person name="Tritt A."/>
            <person name="Yoshinaga Y."/>
            <person name="Zwiers L.-H."/>
            <person name="Turgeon B."/>
            <person name="Goodwin S."/>
            <person name="Spatafora J."/>
            <person name="Crous P."/>
            <person name="Grigoriev I."/>
        </authorList>
    </citation>
    <scope>NUCLEOTIDE SEQUENCE</scope>
    <source>
        <strain evidence="2">CBS 113818</strain>
    </source>
</reference>
<dbReference type="PANTHER" id="PTHR33112:SF10">
    <property type="entry name" value="TOL"/>
    <property type="match status" value="1"/>
</dbReference>